<comment type="caution">
    <text evidence="2">The sequence shown here is derived from an EMBL/GenBank/DDBJ whole genome shotgun (WGS) entry which is preliminary data.</text>
</comment>
<proteinExistence type="predicted"/>
<dbReference type="Proteomes" id="UP000479710">
    <property type="component" value="Unassembled WGS sequence"/>
</dbReference>
<reference evidence="2 3" key="1">
    <citation type="submission" date="2019-11" db="EMBL/GenBank/DDBJ databases">
        <title>Whole genome sequence of Oryza granulata.</title>
        <authorList>
            <person name="Li W."/>
        </authorList>
    </citation>
    <scope>NUCLEOTIDE SEQUENCE [LARGE SCALE GENOMIC DNA]</scope>
    <source>
        <strain evidence="3">cv. Menghai</strain>
        <tissue evidence="2">Leaf</tissue>
    </source>
</reference>
<name>A0A6G1CBZ3_9ORYZ</name>
<gene>
    <name evidence="2" type="ORF">E2562_034050</name>
</gene>
<dbReference type="EMBL" id="SPHZ02000010">
    <property type="protein sequence ID" value="KAF0897153.1"/>
    <property type="molecule type" value="Genomic_DNA"/>
</dbReference>
<accession>A0A6G1CBZ3</accession>
<evidence type="ECO:0000256" key="1">
    <source>
        <dbReference type="SAM" id="MobiDB-lite"/>
    </source>
</evidence>
<dbReference type="AlphaFoldDB" id="A0A6G1CBZ3"/>
<feature type="region of interest" description="Disordered" evidence="1">
    <location>
        <begin position="25"/>
        <end position="63"/>
    </location>
</feature>
<evidence type="ECO:0000313" key="2">
    <source>
        <dbReference type="EMBL" id="KAF0897153.1"/>
    </source>
</evidence>
<keyword evidence="3" id="KW-1185">Reference proteome</keyword>
<evidence type="ECO:0000313" key="3">
    <source>
        <dbReference type="Proteomes" id="UP000479710"/>
    </source>
</evidence>
<feature type="non-terminal residue" evidence="2">
    <location>
        <position position="84"/>
    </location>
</feature>
<organism evidence="2 3">
    <name type="scientific">Oryza meyeriana var. granulata</name>
    <dbReference type="NCBI Taxonomy" id="110450"/>
    <lineage>
        <taxon>Eukaryota</taxon>
        <taxon>Viridiplantae</taxon>
        <taxon>Streptophyta</taxon>
        <taxon>Embryophyta</taxon>
        <taxon>Tracheophyta</taxon>
        <taxon>Spermatophyta</taxon>
        <taxon>Magnoliopsida</taxon>
        <taxon>Liliopsida</taxon>
        <taxon>Poales</taxon>
        <taxon>Poaceae</taxon>
        <taxon>BOP clade</taxon>
        <taxon>Oryzoideae</taxon>
        <taxon>Oryzeae</taxon>
        <taxon>Oryzinae</taxon>
        <taxon>Oryza</taxon>
        <taxon>Oryza meyeriana</taxon>
    </lineage>
</organism>
<protein>
    <submittedName>
        <fullName evidence="2">Uncharacterized protein</fullName>
    </submittedName>
</protein>
<sequence>MALGATRKPGMRRVQWRSGEAMALGGIPGRGAARISRRGDGGTADLPTGKPGGHACGADGADGRHGRLHERGGNMARLAAVAAC</sequence>